<reference evidence="2 3" key="1">
    <citation type="submission" date="2018-10" db="EMBL/GenBank/DDBJ databases">
        <title>A high-quality apple genome assembly.</title>
        <authorList>
            <person name="Hu J."/>
        </authorList>
    </citation>
    <scope>NUCLEOTIDE SEQUENCE [LARGE SCALE GENOMIC DNA]</scope>
    <source>
        <strain evidence="3">cv. HFTH1</strain>
        <tissue evidence="2">Young leaf</tissue>
    </source>
</reference>
<dbReference type="Proteomes" id="UP000290289">
    <property type="component" value="Chromosome 11"/>
</dbReference>
<dbReference type="EMBL" id="RDQH01000337">
    <property type="protein sequence ID" value="RXH84756.1"/>
    <property type="molecule type" value="Genomic_DNA"/>
</dbReference>
<dbReference type="GO" id="GO:0004176">
    <property type="term" value="F:ATP-dependent peptidase activity"/>
    <property type="evidence" value="ECO:0007669"/>
    <property type="project" value="TreeGrafter"/>
</dbReference>
<dbReference type="STRING" id="3750.A0A498IN17"/>
<proteinExistence type="predicted"/>
<accession>A0A498IN17</accession>
<dbReference type="Gene3D" id="3.40.50.300">
    <property type="entry name" value="P-loop containing nucleotide triphosphate hydrolases"/>
    <property type="match status" value="1"/>
</dbReference>
<evidence type="ECO:0000313" key="2">
    <source>
        <dbReference type="EMBL" id="RXH84756.1"/>
    </source>
</evidence>
<dbReference type="PANTHER" id="PTHR23076:SF97">
    <property type="entry name" value="ATP-DEPENDENT ZINC METALLOPROTEASE YME1L1"/>
    <property type="match status" value="1"/>
</dbReference>
<keyword evidence="3" id="KW-1185">Reference proteome</keyword>
<dbReference type="InterPro" id="IPR027417">
    <property type="entry name" value="P-loop_NTPase"/>
</dbReference>
<dbReference type="GO" id="GO:0006508">
    <property type="term" value="P:proteolysis"/>
    <property type="evidence" value="ECO:0007669"/>
    <property type="project" value="TreeGrafter"/>
</dbReference>
<protein>
    <submittedName>
        <fullName evidence="2">Uncharacterized protein</fullName>
    </submittedName>
</protein>
<organism evidence="2 3">
    <name type="scientific">Malus domestica</name>
    <name type="common">Apple</name>
    <name type="synonym">Pyrus malus</name>
    <dbReference type="NCBI Taxonomy" id="3750"/>
    <lineage>
        <taxon>Eukaryota</taxon>
        <taxon>Viridiplantae</taxon>
        <taxon>Streptophyta</taxon>
        <taxon>Embryophyta</taxon>
        <taxon>Tracheophyta</taxon>
        <taxon>Spermatophyta</taxon>
        <taxon>Magnoliopsida</taxon>
        <taxon>eudicotyledons</taxon>
        <taxon>Gunneridae</taxon>
        <taxon>Pentapetalae</taxon>
        <taxon>rosids</taxon>
        <taxon>fabids</taxon>
        <taxon>Rosales</taxon>
        <taxon>Rosaceae</taxon>
        <taxon>Amygdaloideae</taxon>
        <taxon>Maleae</taxon>
        <taxon>Malus</taxon>
    </lineage>
</organism>
<evidence type="ECO:0000313" key="3">
    <source>
        <dbReference type="Proteomes" id="UP000290289"/>
    </source>
</evidence>
<dbReference type="AlphaFoldDB" id="A0A498IN17"/>
<feature type="region of interest" description="Disordered" evidence="1">
    <location>
        <begin position="1"/>
        <end position="28"/>
    </location>
</feature>
<comment type="caution">
    <text evidence="2">The sequence shown here is derived from an EMBL/GenBank/DDBJ whole genome shotgun (WGS) entry which is preliminary data.</text>
</comment>
<gene>
    <name evidence="2" type="ORF">DVH24_033040</name>
</gene>
<name>A0A498IN17_MALDO</name>
<sequence>MGDSQRKVWGPVVNGTRESQELNPTSSHTSLRRGLHISLLLCCTGHLDCRMDRMKSNYRKAAMETRQQHIQVDLGNLMAFDPHHSFPSIPFSKEELVKECITKGTELASPALAPWKRHFSLLQNLIGFINVLTFVGILNPGKKYKVEEYYKQQEGLLEGFRFGFSTGSLQTLLSIRTRGSNNLADVAGVDEAKAELEEIVEFLRNPDKYIRLGARPPRGVLLVECIIPKDNGSHLEKYYLSTQA</sequence>
<dbReference type="PANTHER" id="PTHR23076">
    <property type="entry name" value="METALLOPROTEASE M41 FTSH"/>
    <property type="match status" value="1"/>
</dbReference>
<evidence type="ECO:0000256" key="1">
    <source>
        <dbReference type="SAM" id="MobiDB-lite"/>
    </source>
</evidence>